<dbReference type="OMA" id="WAHIEAY"/>
<evidence type="ECO:0000256" key="7">
    <source>
        <dbReference type="SAM" id="Phobius"/>
    </source>
</evidence>
<feature type="transmembrane region" description="Helical" evidence="7">
    <location>
        <begin position="204"/>
        <end position="225"/>
    </location>
</feature>
<dbReference type="PANTHER" id="PTHR33048">
    <property type="entry name" value="PTH11-LIKE INTEGRAL MEMBRANE PROTEIN (AFU_ORTHOLOGUE AFUA_5G11245)"/>
    <property type="match status" value="1"/>
</dbReference>
<keyword evidence="4 7" id="KW-0472">Membrane</keyword>
<name>Q2GRK8_CHAGB</name>
<comment type="similarity">
    <text evidence="5">Belongs to the SAT4 family.</text>
</comment>
<feature type="transmembrane region" description="Helical" evidence="7">
    <location>
        <begin position="88"/>
        <end position="114"/>
    </location>
</feature>
<evidence type="ECO:0000313" key="10">
    <source>
        <dbReference type="Proteomes" id="UP000001056"/>
    </source>
</evidence>
<organism evidence="9 10">
    <name type="scientific">Chaetomium globosum (strain ATCC 6205 / CBS 148.51 / DSM 1962 / NBRC 6347 / NRRL 1970)</name>
    <name type="common">Soil fungus</name>
    <dbReference type="NCBI Taxonomy" id="306901"/>
    <lineage>
        <taxon>Eukaryota</taxon>
        <taxon>Fungi</taxon>
        <taxon>Dikarya</taxon>
        <taxon>Ascomycota</taxon>
        <taxon>Pezizomycotina</taxon>
        <taxon>Sordariomycetes</taxon>
        <taxon>Sordariomycetidae</taxon>
        <taxon>Sordariales</taxon>
        <taxon>Chaetomiaceae</taxon>
        <taxon>Chaetomium</taxon>
    </lineage>
</organism>
<dbReference type="RefSeq" id="XP_001227323.1">
    <property type="nucleotide sequence ID" value="XM_001227322.1"/>
</dbReference>
<reference evidence="10" key="1">
    <citation type="journal article" date="2015" name="Genome Announc.">
        <title>Draft genome sequence of the cellulolytic fungus Chaetomium globosum.</title>
        <authorList>
            <person name="Cuomo C.A."/>
            <person name="Untereiner W.A."/>
            <person name="Ma L.-J."/>
            <person name="Grabherr M."/>
            <person name="Birren B.W."/>
        </authorList>
    </citation>
    <scope>NUCLEOTIDE SEQUENCE [LARGE SCALE GENOMIC DNA]</scope>
    <source>
        <strain evidence="10">ATCC 6205 / CBS 148.51 / DSM 1962 / NBRC 6347 / NRRL 1970</strain>
    </source>
</reference>
<dbReference type="HOGENOM" id="CLU_028200_5_1_1"/>
<feature type="transmembrane region" description="Helical" evidence="7">
    <location>
        <begin position="167"/>
        <end position="192"/>
    </location>
</feature>
<dbReference type="VEuPathDB" id="FungiDB:CHGG_09396"/>
<evidence type="ECO:0000256" key="6">
    <source>
        <dbReference type="SAM" id="MobiDB-lite"/>
    </source>
</evidence>
<dbReference type="PANTHER" id="PTHR33048:SF18">
    <property type="entry name" value="INTEGRAL MEMBRANE PROTEIN"/>
    <property type="match status" value="1"/>
</dbReference>
<evidence type="ECO:0000256" key="3">
    <source>
        <dbReference type="ARBA" id="ARBA00022989"/>
    </source>
</evidence>
<evidence type="ECO:0000256" key="1">
    <source>
        <dbReference type="ARBA" id="ARBA00004141"/>
    </source>
</evidence>
<keyword evidence="10" id="KW-1185">Reference proteome</keyword>
<dbReference type="GeneID" id="4394967"/>
<evidence type="ECO:0000256" key="4">
    <source>
        <dbReference type="ARBA" id="ARBA00023136"/>
    </source>
</evidence>
<dbReference type="Proteomes" id="UP000001056">
    <property type="component" value="Unassembled WGS sequence"/>
</dbReference>
<dbReference type="InterPro" id="IPR049326">
    <property type="entry name" value="Rhodopsin_dom_fungi"/>
</dbReference>
<evidence type="ECO:0000313" key="9">
    <source>
        <dbReference type="EMBL" id="EAQ85382.1"/>
    </source>
</evidence>
<sequence length="434" mass="47773">MCDKGFSQFGSRGRIIDSRMVCSMHMRAGSMIANRTRFPIDLLDAVRNTTQQIREWAVIGPGGRHVGGVGGPKENGKMDLPPPPYPSVVTTGLVVVSALFPVISGVSILLRLAARRKASQALHPDDYWIIASWFLTLGLSILVWYFTPRTGINYFNTDFLTGTENSLELIFISSCYVQFPLGAVKIAVLLFYMRVFPTPMFRAIVWCVIGIVSVWSVLFFLLVLLELDPIAFPLMTANLRLDSTAIGLGQVASSFALDILVLCLPLPVIARLHMKWERKVAVALIFWLGAFCAIAAIVRTVLLDQSIREVVSSDSYNRVANQSRQYIFMVLEPNCSILAACLPTYGPLLSGGRAPESIVRSVRSVFSLRSARSNNASAASLPRSRHKSAGESQVELHDIEGEDYSHKVSRRGRPASSVHARYGSGLLARRGGRE</sequence>
<dbReference type="AlphaFoldDB" id="Q2GRK8"/>
<proteinExistence type="inferred from homology"/>
<protein>
    <recommendedName>
        <fullName evidence="8">Rhodopsin domain-containing protein</fullName>
    </recommendedName>
</protein>
<dbReference type="OrthoDB" id="5398388at2759"/>
<keyword evidence="2 7" id="KW-0812">Transmembrane</keyword>
<keyword evidence="3 7" id="KW-1133">Transmembrane helix</keyword>
<dbReference type="FunCoup" id="Q2GRK8">
    <property type="interactions" value="19"/>
</dbReference>
<dbReference type="InParanoid" id="Q2GRK8"/>
<feature type="transmembrane region" description="Helical" evidence="7">
    <location>
        <begin position="245"/>
        <end position="268"/>
    </location>
</feature>
<feature type="transmembrane region" description="Helical" evidence="7">
    <location>
        <begin position="280"/>
        <end position="302"/>
    </location>
</feature>
<dbReference type="EMBL" id="CH408034">
    <property type="protein sequence ID" value="EAQ85382.1"/>
    <property type="molecule type" value="Genomic_DNA"/>
</dbReference>
<dbReference type="GO" id="GO:0016020">
    <property type="term" value="C:membrane"/>
    <property type="evidence" value="ECO:0007669"/>
    <property type="project" value="UniProtKB-SubCell"/>
</dbReference>
<evidence type="ECO:0000256" key="2">
    <source>
        <dbReference type="ARBA" id="ARBA00022692"/>
    </source>
</evidence>
<gene>
    <name evidence="9" type="ORF">CHGG_09396</name>
</gene>
<dbReference type="Pfam" id="PF20684">
    <property type="entry name" value="Fung_rhodopsin"/>
    <property type="match status" value="1"/>
</dbReference>
<feature type="transmembrane region" description="Helical" evidence="7">
    <location>
        <begin position="126"/>
        <end position="147"/>
    </location>
</feature>
<dbReference type="STRING" id="306901.Q2GRK8"/>
<evidence type="ECO:0000256" key="5">
    <source>
        <dbReference type="ARBA" id="ARBA00038359"/>
    </source>
</evidence>
<feature type="compositionally biased region" description="Basic and acidic residues" evidence="6">
    <location>
        <begin position="394"/>
        <end position="406"/>
    </location>
</feature>
<dbReference type="eggNOG" id="ENOG502SKDN">
    <property type="taxonomic scope" value="Eukaryota"/>
</dbReference>
<comment type="subcellular location">
    <subcellularLocation>
        <location evidence="1">Membrane</location>
        <topology evidence="1">Multi-pass membrane protein</topology>
    </subcellularLocation>
</comment>
<dbReference type="InterPro" id="IPR052337">
    <property type="entry name" value="SAT4-like"/>
</dbReference>
<feature type="domain" description="Rhodopsin" evidence="8">
    <location>
        <begin position="110"/>
        <end position="350"/>
    </location>
</feature>
<evidence type="ECO:0000259" key="8">
    <source>
        <dbReference type="Pfam" id="PF20684"/>
    </source>
</evidence>
<accession>Q2GRK8</accession>
<feature type="region of interest" description="Disordered" evidence="6">
    <location>
        <begin position="377"/>
        <end position="434"/>
    </location>
</feature>